<reference evidence="6" key="1">
    <citation type="journal article" date="2019" name="Int. J. Syst. Evol. Microbiol.">
        <title>The Global Catalogue of Microorganisms (GCM) 10K type strain sequencing project: providing services to taxonomists for standard genome sequencing and annotation.</title>
        <authorList>
            <consortium name="The Broad Institute Genomics Platform"/>
            <consortium name="The Broad Institute Genome Sequencing Center for Infectious Disease"/>
            <person name="Wu L."/>
            <person name="Ma J."/>
        </authorList>
    </citation>
    <scope>NUCLEOTIDE SEQUENCE [LARGE SCALE GENOMIC DNA]</scope>
    <source>
        <strain evidence="6">JCM 32105</strain>
    </source>
</reference>
<dbReference type="InterPro" id="IPR042221">
    <property type="entry name" value="Leu/Phe-tRNA_Trfase_N"/>
</dbReference>
<comment type="similarity">
    <text evidence="4">Belongs to the L/F-transferase family.</text>
</comment>
<evidence type="ECO:0000256" key="1">
    <source>
        <dbReference type="ARBA" id="ARBA00022490"/>
    </source>
</evidence>
<dbReference type="GO" id="GO:0016301">
    <property type="term" value="F:kinase activity"/>
    <property type="evidence" value="ECO:0007669"/>
    <property type="project" value="UniProtKB-KW"/>
</dbReference>
<dbReference type="PANTHER" id="PTHR30098:SF2">
    <property type="entry name" value="LEUCYL_PHENYLALANYL-TRNA--PROTEIN TRANSFERASE"/>
    <property type="match status" value="1"/>
</dbReference>
<dbReference type="Proteomes" id="UP001500067">
    <property type="component" value="Unassembled WGS sequence"/>
</dbReference>
<dbReference type="Pfam" id="PF03588">
    <property type="entry name" value="Leu_Phe_trans"/>
    <property type="match status" value="1"/>
</dbReference>
<dbReference type="Gene3D" id="3.40.630.70">
    <property type="entry name" value="Leucyl/phenylalanyl-tRNA-protein transferase, C-terminal domain"/>
    <property type="match status" value="1"/>
</dbReference>
<dbReference type="Gene3D" id="3.30.70.3550">
    <property type="entry name" value="Leucyl/phenylalanyl-tRNA-protein transferase, N-terminal domain"/>
    <property type="match status" value="1"/>
</dbReference>
<dbReference type="InterPro" id="IPR016181">
    <property type="entry name" value="Acyl_CoA_acyltransferase"/>
</dbReference>
<sequence>MRLTILDDKLWFPPVENALPDGLLAAGGDLSADKLLLAYRNGIFPWYNEDEPPLWWCPDPRFVLYPAGLRVSKSMRQVLRSGTFEFRMNTGFAQVIRHCMQVPRPGQDGTWISPDVAHAYTQLHRLGHAHCAEAWQDGQLVGGLYGVWLGKVFFGESMFSRVSNASKFAFINWVQHLQQHGVQLIDCQVHTAHLQSLGARMIPRKEFVEMVRQWV</sequence>
<evidence type="ECO:0000256" key="2">
    <source>
        <dbReference type="ARBA" id="ARBA00022679"/>
    </source>
</evidence>
<dbReference type="NCBIfam" id="TIGR00667">
    <property type="entry name" value="aat"/>
    <property type="match status" value="1"/>
</dbReference>
<dbReference type="EMBL" id="BAABFA010000008">
    <property type="protein sequence ID" value="GAA4462805.1"/>
    <property type="molecule type" value="Genomic_DNA"/>
</dbReference>
<comment type="function">
    <text evidence="4">Functions in the N-end rule pathway of protein degradation where it conjugates Leu, Phe and, less efficiently, Met from aminoacyl-tRNAs to the N-termini of proteins containing an N-terminal arginine or lysine.</text>
</comment>
<comment type="catalytic activity">
    <reaction evidence="4">
        <text>N-terminal L-lysyl-[protein] + L-leucyl-tRNA(Leu) = N-terminal L-leucyl-L-lysyl-[protein] + tRNA(Leu) + H(+)</text>
        <dbReference type="Rhea" id="RHEA:12340"/>
        <dbReference type="Rhea" id="RHEA-COMP:9613"/>
        <dbReference type="Rhea" id="RHEA-COMP:9622"/>
        <dbReference type="Rhea" id="RHEA-COMP:12670"/>
        <dbReference type="Rhea" id="RHEA-COMP:12671"/>
        <dbReference type="ChEBI" id="CHEBI:15378"/>
        <dbReference type="ChEBI" id="CHEBI:65249"/>
        <dbReference type="ChEBI" id="CHEBI:78442"/>
        <dbReference type="ChEBI" id="CHEBI:78494"/>
        <dbReference type="ChEBI" id="CHEBI:133043"/>
        <dbReference type="EC" id="2.3.2.6"/>
    </reaction>
</comment>
<keyword evidence="5" id="KW-0418">Kinase</keyword>
<dbReference type="EC" id="2.3.2.6" evidence="4"/>
<comment type="subcellular location">
    <subcellularLocation>
        <location evidence="4">Cytoplasm</location>
    </subcellularLocation>
</comment>
<name>A0ABP8N7U3_9BACT</name>
<organism evidence="5 6">
    <name type="scientific">Nemorincola caseinilytica</name>
    <dbReference type="NCBI Taxonomy" id="2054315"/>
    <lineage>
        <taxon>Bacteria</taxon>
        <taxon>Pseudomonadati</taxon>
        <taxon>Bacteroidota</taxon>
        <taxon>Chitinophagia</taxon>
        <taxon>Chitinophagales</taxon>
        <taxon>Chitinophagaceae</taxon>
        <taxon>Nemorincola</taxon>
    </lineage>
</organism>
<accession>A0ABP8N7U3</accession>
<dbReference type="SUPFAM" id="SSF55729">
    <property type="entry name" value="Acyl-CoA N-acyltransferases (Nat)"/>
    <property type="match status" value="1"/>
</dbReference>
<evidence type="ECO:0000313" key="6">
    <source>
        <dbReference type="Proteomes" id="UP001500067"/>
    </source>
</evidence>
<comment type="caution">
    <text evidence="5">The sequence shown here is derived from an EMBL/GenBank/DDBJ whole genome shotgun (WGS) entry which is preliminary data.</text>
</comment>
<dbReference type="PANTHER" id="PTHR30098">
    <property type="entry name" value="LEUCYL/PHENYLALANYL-TRNA--PROTEIN TRANSFERASE"/>
    <property type="match status" value="1"/>
</dbReference>
<dbReference type="RefSeq" id="WP_345079494.1">
    <property type="nucleotide sequence ID" value="NZ_BAABFA010000008.1"/>
</dbReference>
<keyword evidence="6" id="KW-1185">Reference proteome</keyword>
<dbReference type="InterPro" id="IPR042203">
    <property type="entry name" value="Leu/Phe-tRNA_Trfase_C"/>
</dbReference>
<gene>
    <name evidence="4 5" type="primary">aat</name>
    <name evidence="5" type="ORF">GCM10023093_10050</name>
</gene>
<evidence type="ECO:0000313" key="5">
    <source>
        <dbReference type="EMBL" id="GAA4462805.1"/>
    </source>
</evidence>
<keyword evidence="2 4" id="KW-0808">Transferase</keyword>
<evidence type="ECO:0000256" key="3">
    <source>
        <dbReference type="ARBA" id="ARBA00023315"/>
    </source>
</evidence>
<comment type="catalytic activity">
    <reaction evidence="4">
        <text>N-terminal L-arginyl-[protein] + L-leucyl-tRNA(Leu) = N-terminal L-leucyl-L-arginyl-[protein] + tRNA(Leu) + H(+)</text>
        <dbReference type="Rhea" id="RHEA:50416"/>
        <dbReference type="Rhea" id="RHEA-COMP:9613"/>
        <dbReference type="Rhea" id="RHEA-COMP:9622"/>
        <dbReference type="Rhea" id="RHEA-COMP:12672"/>
        <dbReference type="Rhea" id="RHEA-COMP:12673"/>
        <dbReference type="ChEBI" id="CHEBI:15378"/>
        <dbReference type="ChEBI" id="CHEBI:64719"/>
        <dbReference type="ChEBI" id="CHEBI:78442"/>
        <dbReference type="ChEBI" id="CHEBI:78494"/>
        <dbReference type="ChEBI" id="CHEBI:133044"/>
        <dbReference type="EC" id="2.3.2.6"/>
    </reaction>
</comment>
<dbReference type="HAMAP" id="MF_00688">
    <property type="entry name" value="Leu_Phe_trans"/>
    <property type="match status" value="1"/>
</dbReference>
<protein>
    <recommendedName>
        <fullName evidence="4">Leucyl/phenylalanyl-tRNA--protein transferase</fullName>
        <ecNumber evidence="4">2.3.2.6</ecNumber>
    </recommendedName>
    <alternativeName>
        <fullName evidence="4">L/F-transferase</fullName>
    </alternativeName>
    <alternativeName>
        <fullName evidence="4">Leucyltransferase</fullName>
    </alternativeName>
    <alternativeName>
        <fullName evidence="4">Phenyalanyltransferase</fullName>
    </alternativeName>
</protein>
<keyword evidence="3 4" id="KW-0012">Acyltransferase</keyword>
<proteinExistence type="inferred from homology"/>
<dbReference type="InterPro" id="IPR004616">
    <property type="entry name" value="Leu/Phe-tRNA_Trfase"/>
</dbReference>
<keyword evidence="1 4" id="KW-0963">Cytoplasm</keyword>
<evidence type="ECO:0000256" key="4">
    <source>
        <dbReference type="HAMAP-Rule" id="MF_00688"/>
    </source>
</evidence>
<comment type="catalytic activity">
    <reaction evidence="4">
        <text>L-phenylalanyl-tRNA(Phe) + an N-terminal L-alpha-aminoacyl-[protein] = an N-terminal L-phenylalanyl-L-alpha-aminoacyl-[protein] + tRNA(Phe)</text>
        <dbReference type="Rhea" id="RHEA:43632"/>
        <dbReference type="Rhea" id="RHEA-COMP:9668"/>
        <dbReference type="Rhea" id="RHEA-COMP:9699"/>
        <dbReference type="Rhea" id="RHEA-COMP:10636"/>
        <dbReference type="Rhea" id="RHEA-COMP:10637"/>
        <dbReference type="ChEBI" id="CHEBI:78442"/>
        <dbReference type="ChEBI" id="CHEBI:78531"/>
        <dbReference type="ChEBI" id="CHEBI:78597"/>
        <dbReference type="ChEBI" id="CHEBI:83561"/>
        <dbReference type="EC" id="2.3.2.6"/>
    </reaction>
</comment>